<dbReference type="InterPro" id="IPR039424">
    <property type="entry name" value="SBP_5"/>
</dbReference>
<reference evidence="5 6" key="1">
    <citation type="submission" date="2019-12" db="EMBL/GenBank/DDBJ databases">
        <title>Halocatena pleomorpha gen. nov. sp. nov., an extremely halophilic archaeon of family Halobacteriaceae isolated from saltpan soil.</title>
        <authorList>
            <person name="Pal Y."/>
            <person name="Verma A."/>
            <person name="Krishnamurthi S."/>
            <person name="Kumar P."/>
        </authorList>
    </citation>
    <scope>NUCLEOTIDE SEQUENCE [LARGE SCALE GENOMIC DNA]</scope>
    <source>
        <strain evidence="5 6">JCM 16495</strain>
    </source>
</reference>
<dbReference type="SUPFAM" id="SSF53850">
    <property type="entry name" value="Periplasmic binding protein-like II"/>
    <property type="match status" value="1"/>
</dbReference>
<dbReference type="GO" id="GO:1904680">
    <property type="term" value="F:peptide transmembrane transporter activity"/>
    <property type="evidence" value="ECO:0007669"/>
    <property type="project" value="TreeGrafter"/>
</dbReference>
<organism evidence="5 6">
    <name type="scientific">Halomarina oriensis</name>
    <dbReference type="NCBI Taxonomy" id="671145"/>
    <lineage>
        <taxon>Archaea</taxon>
        <taxon>Methanobacteriati</taxon>
        <taxon>Methanobacteriota</taxon>
        <taxon>Stenosarchaea group</taxon>
        <taxon>Halobacteria</taxon>
        <taxon>Halobacteriales</taxon>
        <taxon>Natronomonadaceae</taxon>
        <taxon>Halomarina</taxon>
    </lineage>
</organism>
<dbReference type="Gene3D" id="3.40.190.10">
    <property type="entry name" value="Periplasmic binding protein-like II"/>
    <property type="match status" value="1"/>
</dbReference>
<evidence type="ECO:0000256" key="1">
    <source>
        <dbReference type="ARBA" id="ARBA00005695"/>
    </source>
</evidence>
<dbReference type="CDD" id="cd00995">
    <property type="entry name" value="PBP2_NikA_DppA_OppA_like"/>
    <property type="match status" value="1"/>
</dbReference>
<keyword evidence="2" id="KW-0813">Transport</keyword>
<name>A0A6B0GYX8_9EURY</name>
<comment type="similarity">
    <text evidence="1">Belongs to the bacterial solute-binding protein 5 family.</text>
</comment>
<accession>A0A6B0GYX8</accession>
<dbReference type="InterPro" id="IPR000914">
    <property type="entry name" value="SBP_5_dom"/>
</dbReference>
<evidence type="ECO:0000259" key="4">
    <source>
        <dbReference type="Pfam" id="PF00496"/>
    </source>
</evidence>
<dbReference type="OrthoDB" id="37176at2157"/>
<dbReference type="GO" id="GO:0015833">
    <property type="term" value="P:peptide transport"/>
    <property type="evidence" value="ECO:0007669"/>
    <property type="project" value="TreeGrafter"/>
</dbReference>
<keyword evidence="3" id="KW-0732">Signal</keyword>
<proteinExistence type="inferred from homology"/>
<comment type="caution">
    <text evidence="5">The sequence shown here is derived from an EMBL/GenBank/DDBJ whole genome shotgun (WGS) entry which is preliminary data.</text>
</comment>
<feature type="domain" description="Solute-binding protein family 5" evidence="4">
    <location>
        <begin position="10"/>
        <end position="309"/>
    </location>
</feature>
<dbReference type="Gene3D" id="3.10.105.10">
    <property type="entry name" value="Dipeptide-binding Protein, Domain 3"/>
    <property type="match status" value="1"/>
</dbReference>
<dbReference type="Gene3D" id="3.90.76.10">
    <property type="entry name" value="Dipeptide-binding Protein, Domain 1"/>
    <property type="match status" value="1"/>
</dbReference>
<keyword evidence="6" id="KW-1185">Reference proteome</keyword>
<gene>
    <name evidence="5" type="ORF">GQS65_21190</name>
</gene>
<feature type="non-terminal residue" evidence="5">
    <location>
        <position position="1"/>
    </location>
</feature>
<dbReference type="EMBL" id="WSZK01000048">
    <property type="protein sequence ID" value="MWG36968.1"/>
    <property type="molecule type" value="Genomic_DNA"/>
</dbReference>
<evidence type="ECO:0000256" key="2">
    <source>
        <dbReference type="ARBA" id="ARBA00022448"/>
    </source>
</evidence>
<dbReference type="PANTHER" id="PTHR30290:SF9">
    <property type="entry name" value="OLIGOPEPTIDE-BINDING PROTEIN APPA"/>
    <property type="match status" value="1"/>
</dbReference>
<evidence type="ECO:0000313" key="5">
    <source>
        <dbReference type="EMBL" id="MWG36968.1"/>
    </source>
</evidence>
<dbReference type="PANTHER" id="PTHR30290">
    <property type="entry name" value="PERIPLASMIC BINDING COMPONENT OF ABC TRANSPORTER"/>
    <property type="match status" value="1"/>
</dbReference>
<evidence type="ECO:0000256" key="3">
    <source>
        <dbReference type="ARBA" id="ARBA00022729"/>
    </source>
</evidence>
<sequence>GSWVASSWSMLDTMETVDETTVQFDLSFPYGAFGHALASMQIVPKAVREADPQAFGGQNPVGSGPFRFTEFTEGEFTRLERWDDYWGETTPNLERVEFVPVPEATTRVTQFKTTDAGLLKDVPAKLYGTVEDIGDASVQSSDALNYGFVTFNLNEGETTKPAVREAIDYCVDLDAVSERFWNPVGGRQYQPMPAALAEAWDMPLDEFESMAVGKDIDRAKTLFEEAGVPDDWTCRMIYEPLDPIQQMMVTIANGIKEAGYDAEVVNLDRGTFLENFTTGKAADYNVYSLDWGLSPNPDYQMFNMYHESGAGANQGHYWDDPEVMEMIERSRQSTDREERRQLYIDIQTEIIQQRVQIPAYSMKAVWGVKDYVKDFQVTPLTDMNPRLVSASNNVFVESS</sequence>
<dbReference type="AlphaFoldDB" id="A0A6B0GYX8"/>
<protein>
    <submittedName>
        <fullName evidence="5">ABC transporter substrate-binding protein</fullName>
    </submittedName>
</protein>
<dbReference type="Pfam" id="PF00496">
    <property type="entry name" value="SBP_bac_5"/>
    <property type="match status" value="1"/>
</dbReference>
<dbReference type="Proteomes" id="UP000451471">
    <property type="component" value="Unassembled WGS sequence"/>
</dbReference>
<evidence type="ECO:0000313" key="6">
    <source>
        <dbReference type="Proteomes" id="UP000451471"/>
    </source>
</evidence>
<dbReference type="RefSeq" id="WP_158206614.1">
    <property type="nucleotide sequence ID" value="NZ_WSZK01000048.1"/>
</dbReference>